<feature type="compositionally biased region" description="Acidic residues" evidence="1">
    <location>
        <begin position="282"/>
        <end position="295"/>
    </location>
</feature>
<dbReference type="AlphaFoldDB" id="A0A388KJ12"/>
<protein>
    <recommendedName>
        <fullName evidence="2">G-patch domain-containing protein</fullName>
    </recommendedName>
</protein>
<reference evidence="3 4" key="1">
    <citation type="journal article" date="2018" name="Cell">
        <title>The Chara Genome: Secondary Complexity and Implications for Plant Terrestrialization.</title>
        <authorList>
            <person name="Nishiyama T."/>
            <person name="Sakayama H."/>
            <person name="Vries J.D."/>
            <person name="Buschmann H."/>
            <person name="Saint-Marcoux D."/>
            <person name="Ullrich K.K."/>
            <person name="Haas F.B."/>
            <person name="Vanderstraeten L."/>
            <person name="Becker D."/>
            <person name="Lang D."/>
            <person name="Vosolsobe S."/>
            <person name="Rombauts S."/>
            <person name="Wilhelmsson P.K.I."/>
            <person name="Janitza P."/>
            <person name="Kern R."/>
            <person name="Heyl A."/>
            <person name="Rumpler F."/>
            <person name="Villalobos L.I.A.C."/>
            <person name="Clay J.M."/>
            <person name="Skokan R."/>
            <person name="Toyoda A."/>
            <person name="Suzuki Y."/>
            <person name="Kagoshima H."/>
            <person name="Schijlen E."/>
            <person name="Tajeshwar N."/>
            <person name="Catarino B."/>
            <person name="Hetherington A.J."/>
            <person name="Saltykova A."/>
            <person name="Bonnot C."/>
            <person name="Breuninger H."/>
            <person name="Symeonidi A."/>
            <person name="Radhakrishnan G.V."/>
            <person name="Van Nieuwerburgh F."/>
            <person name="Deforce D."/>
            <person name="Chang C."/>
            <person name="Karol K.G."/>
            <person name="Hedrich R."/>
            <person name="Ulvskov P."/>
            <person name="Glockner G."/>
            <person name="Delwiche C.F."/>
            <person name="Petrasek J."/>
            <person name="Van de Peer Y."/>
            <person name="Friml J."/>
            <person name="Beilby M."/>
            <person name="Dolan L."/>
            <person name="Kohara Y."/>
            <person name="Sugano S."/>
            <person name="Fujiyama A."/>
            <person name="Delaux P.-M."/>
            <person name="Quint M."/>
            <person name="TheiBen G."/>
            <person name="Hagemann M."/>
            <person name="Harholt J."/>
            <person name="Dunand C."/>
            <person name="Zachgo S."/>
            <person name="Langdale J."/>
            <person name="Maumus F."/>
            <person name="Straeten D.V.D."/>
            <person name="Gould S.B."/>
            <person name="Rensing S.A."/>
        </authorList>
    </citation>
    <scope>NUCLEOTIDE SEQUENCE [LARGE SCALE GENOMIC DNA]</scope>
    <source>
        <strain evidence="3 4">S276</strain>
    </source>
</reference>
<dbReference type="GO" id="GO:0003676">
    <property type="term" value="F:nucleic acid binding"/>
    <property type="evidence" value="ECO:0007669"/>
    <property type="project" value="InterPro"/>
</dbReference>
<comment type="caution">
    <text evidence="3">The sequence shown here is derived from an EMBL/GenBank/DDBJ whole genome shotgun (WGS) entry which is preliminary data.</text>
</comment>
<name>A0A388KJ12_CHABU</name>
<evidence type="ECO:0000313" key="3">
    <source>
        <dbReference type="EMBL" id="GBG70032.1"/>
    </source>
</evidence>
<dbReference type="OrthoDB" id="786951at2759"/>
<evidence type="ECO:0000313" key="4">
    <source>
        <dbReference type="Proteomes" id="UP000265515"/>
    </source>
</evidence>
<evidence type="ECO:0000256" key="1">
    <source>
        <dbReference type="SAM" id="MobiDB-lite"/>
    </source>
</evidence>
<feature type="domain" description="G-patch" evidence="2">
    <location>
        <begin position="92"/>
        <end position="138"/>
    </location>
</feature>
<dbReference type="Gramene" id="GBG70032">
    <property type="protein sequence ID" value="GBG70032"/>
    <property type="gene ID" value="CBR_g4860"/>
</dbReference>
<dbReference type="SMART" id="SM00443">
    <property type="entry name" value="G_patch"/>
    <property type="match status" value="1"/>
</dbReference>
<dbReference type="Pfam" id="PF13821">
    <property type="entry name" value="DUF4187"/>
    <property type="match status" value="1"/>
</dbReference>
<accession>A0A388KJ12</accession>
<proteinExistence type="predicted"/>
<feature type="region of interest" description="Disordered" evidence="1">
    <location>
        <begin position="259"/>
        <end position="295"/>
    </location>
</feature>
<dbReference type="InterPro" id="IPR025239">
    <property type="entry name" value="DUF4187"/>
</dbReference>
<dbReference type="SMART" id="SM01173">
    <property type="entry name" value="DUF4187"/>
    <property type="match status" value="1"/>
</dbReference>
<organism evidence="3 4">
    <name type="scientific">Chara braunii</name>
    <name type="common">Braun's stonewort</name>
    <dbReference type="NCBI Taxonomy" id="69332"/>
    <lineage>
        <taxon>Eukaryota</taxon>
        <taxon>Viridiplantae</taxon>
        <taxon>Streptophyta</taxon>
        <taxon>Charophyceae</taxon>
        <taxon>Charales</taxon>
        <taxon>Characeae</taxon>
        <taxon>Chara</taxon>
    </lineage>
</organism>
<dbReference type="OMA" id="YLRESHF"/>
<dbReference type="GO" id="GO:0000776">
    <property type="term" value="C:kinetochore"/>
    <property type="evidence" value="ECO:0007669"/>
    <property type="project" value="TreeGrafter"/>
</dbReference>
<dbReference type="PANTHER" id="PTHR21032:SF0">
    <property type="entry name" value="G PATCH DOMAIN-CONTAINING PROTEIN 11"/>
    <property type="match status" value="1"/>
</dbReference>
<dbReference type="Proteomes" id="UP000265515">
    <property type="component" value="Unassembled WGS sequence"/>
</dbReference>
<feature type="compositionally biased region" description="Basic and acidic residues" evidence="1">
    <location>
        <begin position="199"/>
        <end position="233"/>
    </location>
</feature>
<gene>
    <name evidence="3" type="ORF">CBR_g4860</name>
</gene>
<dbReference type="InterPro" id="IPR000467">
    <property type="entry name" value="G_patch_dom"/>
</dbReference>
<evidence type="ECO:0000259" key="2">
    <source>
        <dbReference type="PROSITE" id="PS50174"/>
    </source>
</evidence>
<dbReference type="Pfam" id="PF01585">
    <property type="entry name" value="G-patch"/>
    <property type="match status" value="1"/>
</dbReference>
<dbReference type="InterPro" id="IPR039249">
    <property type="entry name" value="GPATCH11"/>
</dbReference>
<dbReference type="PROSITE" id="PS50174">
    <property type="entry name" value="G_PATCH"/>
    <property type="match status" value="1"/>
</dbReference>
<feature type="region of interest" description="Disordered" evidence="1">
    <location>
        <begin position="39"/>
        <end position="88"/>
    </location>
</feature>
<dbReference type="EMBL" id="BFEA01000124">
    <property type="protein sequence ID" value="GBG70032.1"/>
    <property type="molecule type" value="Genomic_DNA"/>
</dbReference>
<dbReference type="PANTHER" id="PTHR21032">
    <property type="entry name" value="G PATCH DOMAIN-CONTAINING PROTEIN 11"/>
    <property type="match status" value="1"/>
</dbReference>
<keyword evidence="4" id="KW-1185">Reference proteome</keyword>
<dbReference type="STRING" id="69332.A0A388KJ12"/>
<feature type="region of interest" description="Disordered" evidence="1">
    <location>
        <begin position="199"/>
        <end position="246"/>
    </location>
</feature>
<sequence>MSSGEDVNKCDDVEDYMADISLFVKEDVTAMASKKQKAAFLSPSGAALKSTPSARAGNKRQRKAQQRQEKQAKEQLTEDSLRNEGLAAEIPSSNIGFKMLQRMGYQRGEALGKTKQGQVEPVAVEVKRGRMGLGREEEEKRRKAEKEVWAEQKRSMQIDKQREMGTAYKERAREQWENRRIAQDVGKCRGALAQLRGEDDILLPKKEVSKKDTQKKGEERYHQKQRGRFDRKNAVSSVSPHKKKELQLMSLKKSVCSPLSAMHADDSDAEEAAELLGVSEEGNTDEEEEEDEEEISLEVLNDLLDTLRAEFHFCIYCGVQYRSESELQEECPGRDADAH</sequence>
<feature type="compositionally biased region" description="Basic and acidic residues" evidence="1">
    <location>
        <begin position="66"/>
        <end position="82"/>
    </location>
</feature>